<evidence type="ECO:0000256" key="1">
    <source>
        <dbReference type="ARBA" id="ARBA00022723"/>
    </source>
</evidence>
<keyword evidence="1" id="KW-0479">Metal-binding</keyword>
<dbReference type="GO" id="GO:0008758">
    <property type="term" value="F:UDP-2,3-diacylglucosamine hydrolase activity"/>
    <property type="evidence" value="ECO:0007669"/>
    <property type="project" value="TreeGrafter"/>
</dbReference>
<dbReference type="SUPFAM" id="SSF56300">
    <property type="entry name" value="Metallo-dependent phosphatases"/>
    <property type="match status" value="1"/>
</dbReference>
<evidence type="ECO:0000313" key="5">
    <source>
        <dbReference type="EMBL" id="KFX05603.1"/>
    </source>
</evidence>
<evidence type="ECO:0000259" key="4">
    <source>
        <dbReference type="Pfam" id="PF00149"/>
    </source>
</evidence>
<dbReference type="Pfam" id="PF00149">
    <property type="entry name" value="Metallophos"/>
    <property type="match status" value="1"/>
</dbReference>
<reference evidence="7 8" key="1">
    <citation type="submission" date="2014-08" db="EMBL/GenBank/DDBJ databases">
        <title>Genome sequences of NCPPB Pectobacterium isolates.</title>
        <authorList>
            <person name="Glover R.H."/>
            <person name="Sapp M."/>
            <person name="Elphinstone J."/>
        </authorList>
    </citation>
    <scope>NUCLEOTIDE SEQUENCE [LARGE SCALE GENOMIC DNA]</scope>
    <source>
        <strain evidence="5 7">NCPPB 3701</strain>
        <strain evidence="6 8">NCPPB3702</strain>
    </source>
</reference>
<dbReference type="EMBL" id="JQHP01000006">
    <property type="protein sequence ID" value="KFX05603.1"/>
    <property type="molecule type" value="Genomic_DNA"/>
</dbReference>
<keyword evidence="3" id="KW-1133">Transmembrane helix</keyword>
<dbReference type="Gene3D" id="3.60.21.10">
    <property type="match status" value="1"/>
</dbReference>
<feature type="transmembrane region" description="Helical" evidence="3">
    <location>
        <begin position="30"/>
        <end position="49"/>
    </location>
</feature>
<proteinExistence type="predicted"/>
<keyword evidence="3" id="KW-0472">Membrane</keyword>
<accession>A0AAW3EFW9</accession>
<dbReference type="CDD" id="cd07385">
    <property type="entry name" value="MPP_YkuE_C"/>
    <property type="match status" value="1"/>
</dbReference>
<dbReference type="Proteomes" id="UP000029257">
    <property type="component" value="Unassembled WGS sequence"/>
</dbReference>
<keyword evidence="8" id="KW-1185">Reference proteome</keyword>
<feature type="transmembrane region" description="Helical" evidence="3">
    <location>
        <begin position="104"/>
        <end position="123"/>
    </location>
</feature>
<organism evidence="5 7">
    <name type="scientific">Pectobacterium wasabiae</name>
    <dbReference type="NCBI Taxonomy" id="55208"/>
    <lineage>
        <taxon>Bacteria</taxon>
        <taxon>Pseudomonadati</taxon>
        <taxon>Pseudomonadota</taxon>
        <taxon>Gammaproteobacteria</taxon>
        <taxon>Enterobacterales</taxon>
        <taxon>Pectobacteriaceae</taxon>
        <taxon>Pectobacterium</taxon>
    </lineage>
</organism>
<evidence type="ECO:0000313" key="7">
    <source>
        <dbReference type="Proteomes" id="UP000029257"/>
    </source>
</evidence>
<gene>
    <name evidence="5" type="ORF">JV38_13030</name>
    <name evidence="6" type="ORF">KU73_00655</name>
</gene>
<dbReference type="InterPro" id="IPR051158">
    <property type="entry name" value="Metallophosphoesterase_sf"/>
</dbReference>
<evidence type="ECO:0000256" key="3">
    <source>
        <dbReference type="SAM" id="Phobius"/>
    </source>
</evidence>
<dbReference type="RefSeq" id="WP_005972573.1">
    <property type="nucleotide sequence ID" value="NZ_JQHP01000006.1"/>
</dbReference>
<dbReference type="InterPro" id="IPR029052">
    <property type="entry name" value="Metallo-depent_PP-like"/>
</dbReference>
<dbReference type="GO" id="GO:0009245">
    <property type="term" value="P:lipid A biosynthetic process"/>
    <property type="evidence" value="ECO:0007669"/>
    <property type="project" value="TreeGrafter"/>
</dbReference>
<feature type="transmembrane region" description="Helical" evidence="3">
    <location>
        <begin position="61"/>
        <end position="84"/>
    </location>
</feature>
<dbReference type="PANTHER" id="PTHR31302">
    <property type="entry name" value="TRANSMEMBRANE PROTEIN WITH METALLOPHOSPHOESTERASE DOMAIN-RELATED"/>
    <property type="match status" value="1"/>
</dbReference>
<keyword evidence="3" id="KW-0812">Transmembrane</keyword>
<dbReference type="GO" id="GO:0046872">
    <property type="term" value="F:metal ion binding"/>
    <property type="evidence" value="ECO:0007669"/>
    <property type="project" value="UniProtKB-KW"/>
</dbReference>
<dbReference type="EMBL" id="JQOH01000001">
    <property type="protein sequence ID" value="KGA30457.1"/>
    <property type="molecule type" value="Genomic_DNA"/>
</dbReference>
<dbReference type="Proteomes" id="UP000029436">
    <property type="component" value="Unassembled WGS sequence"/>
</dbReference>
<evidence type="ECO:0000313" key="8">
    <source>
        <dbReference type="Proteomes" id="UP000029436"/>
    </source>
</evidence>
<feature type="domain" description="Calcineurin-like phosphoesterase" evidence="4">
    <location>
        <begin position="149"/>
        <end position="316"/>
    </location>
</feature>
<sequence length="377" mass="41002">MFHAITGLIALYVIWRLVWRLRVGAPVKRMLAVSLLLVSQHHLITRTFFGTMASPEVPAFVLMLLGWAFGALLISAFLLLAVDLLGVLGRFLSQSVGNVLLNNMVLRGGIAAVAMGLAAIGVWEAAVRVPDVRTVEVELKQLPPALDGFRLVQLTDLHASRLLQRPWIEAVVAKTNALKPDLTVITGDLADGTVSARHDDMEPLRNLTAPQGVFAIVGNHEYYVEYSQWVQRLNALGLRMLLNEHVLISRDNAAFVLAGITDRTAADFKQQLPDTRAALEGISPNSAVVLLSHRPTGAKENARAGADLQLSGHTHGGQVLGMHWVTQLANEGYVSGSYDVDGMHLYVSNGAGLWNGFPIRLGKRAEITQFILRSPAL</sequence>
<comment type="caution">
    <text evidence="5">The sequence shown here is derived from an EMBL/GenBank/DDBJ whole genome shotgun (WGS) entry which is preliminary data.</text>
</comment>
<evidence type="ECO:0000256" key="2">
    <source>
        <dbReference type="ARBA" id="ARBA00022801"/>
    </source>
</evidence>
<name>A0AAW3EFW9_9GAMM</name>
<dbReference type="AlphaFoldDB" id="A0AAW3EFW9"/>
<dbReference type="InterPro" id="IPR004843">
    <property type="entry name" value="Calcineurin-like_PHP"/>
</dbReference>
<dbReference type="GO" id="GO:0016020">
    <property type="term" value="C:membrane"/>
    <property type="evidence" value="ECO:0007669"/>
    <property type="project" value="GOC"/>
</dbReference>
<protein>
    <submittedName>
        <fullName evidence="5">Metallophosphoesterase</fullName>
    </submittedName>
</protein>
<dbReference type="PANTHER" id="PTHR31302:SF31">
    <property type="entry name" value="PHOSPHODIESTERASE YAEI"/>
    <property type="match status" value="1"/>
</dbReference>
<evidence type="ECO:0000313" key="6">
    <source>
        <dbReference type="EMBL" id="KGA30457.1"/>
    </source>
</evidence>
<keyword evidence="2" id="KW-0378">Hydrolase</keyword>